<dbReference type="RefSeq" id="WP_091845050.1">
    <property type="nucleotide sequence ID" value="NZ_FOCM01000003.1"/>
</dbReference>
<feature type="transmembrane region" description="Helical" evidence="6">
    <location>
        <begin position="183"/>
        <end position="203"/>
    </location>
</feature>
<keyword evidence="5 6" id="KW-0472">Membrane</keyword>
<comment type="similarity">
    <text evidence="2">Belongs to the drug/metabolite transporter (DMT) superfamily. 10 TMS drug/metabolite exporter (DME) (TC 2.A.7.3) family.</text>
</comment>
<keyword evidence="3 6" id="KW-0812">Transmembrane</keyword>
<dbReference type="InterPro" id="IPR037185">
    <property type="entry name" value="EmrE-like"/>
</dbReference>
<keyword evidence="9" id="KW-1185">Reference proteome</keyword>
<dbReference type="AlphaFoldDB" id="A0A1H8FBF2"/>
<reference evidence="9" key="1">
    <citation type="submission" date="2016-10" db="EMBL/GenBank/DDBJ databases">
        <authorList>
            <person name="Varghese N."/>
            <person name="Submissions S."/>
        </authorList>
    </citation>
    <scope>NUCLEOTIDE SEQUENCE [LARGE SCALE GENOMIC DNA]</scope>
    <source>
        <strain evidence="9">DSM 26893</strain>
    </source>
</reference>
<feature type="transmembrane region" description="Helical" evidence="6">
    <location>
        <begin position="128"/>
        <end position="145"/>
    </location>
</feature>
<evidence type="ECO:0000256" key="2">
    <source>
        <dbReference type="ARBA" id="ARBA00009853"/>
    </source>
</evidence>
<dbReference type="PANTHER" id="PTHR22911:SF6">
    <property type="entry name" value="SOLUTE CARRIER FAMILY 35 MEMBER G1"/>
    <property type="match status" value="1"/>
</dbReference>
<feature type="transmembrane region" description="Helical" evidence="6">
    <location>
        <begin position="265"/>
        <end position="283"/>
    </location>
</feature>
<protein>
    <submittedName>
        <fullName evidence="8">S-adenosylmethionine uptake transporter</fullName>
    </submittedName>
</protein>
<evidence type="ECO:0000313" key="9">
    <source>
        <dbReference type="Proteomes" id="UP000199372"/>
    </source>
</evidence>
<dbReference type="Gene3D" id="1.10.3730.20">
    <property type="match status" value="2"/>
</dbReference>
<comment type="subcellular location">
    <subcellularLocation>
        <location evidence="1">Membrane</location>
        <topology evidence="1">Multi-pass membrane protein</topology>
    </subcellularLocation>
</comment>
<dbReference type="Pfam" id="PF00892">
    <property type="entry name" value="EamA"/>
    <property type="match status" value="2"/>
</dbReference>
<proteinExistence type="inferred from homology"/>
<feature type="domain" description="EamA" evidence="7">
    <location>
        <begin position="152"/>
        <end position="281"/>
    </location>
</feature>
<feature type="domain" description="EamA" evidence="7">
    <location>
        <begin position="10"/>
        <end position="142"/>
    </location>
</feature>
<dbReference type="SUPFAM" id="SSF103481">
    <property type="entry name" value="Multidrug resistance efflux transporter EmrE"/>
    <property type="match status" value="2"/>
</dbReference>
<dbReference type="GO" id="GO:0016020">
    <property type="term" value="C:membrane"/>
    <property type="evidence" value="ECO:0007669"/>
    <property type="project" value="UniProtKB-SubCell"/>
</dbReference>
<evidence type="ECO:0000256" key="3">
    <source>
        <dbReference type="ARBA" id="ARBA00022692"/>
    </source>
</evidence>
<accession>A0A1H8FBF2</accession>
<feature type="transmembrane region" description="Helical" evidence="6">
    <location>
        <begin position="41"/>
        <end position="58"/>
    </location>
</feature>
<evidence type="ECO:0000259" key="7">
    <source>
        <dbReference type="Pfam" id="PF00892"/>
    </source>
</evidence>
<feature type="transmembrane region" description="Helical" evidence="6">
    <location>
        <begin position="239"/>
        <end position="259"/>
    </location>
</feature>
<feature type="transmembrane region" description="Helical" evidence="6">
    <location>
        <begin position="98"/>
        <end position="116"/>
    </location>
</feature>
<dbReference type="Proteomes" id="UP000199372">
    <property type="component" value="Unassembled WGS sequence"/>
</dbReference>
<feature type="transmembrane region" description="Helical" evidence="6">
    <location>
        <begin position="209"/>
        <end position="232"/>
    </location>
</feature>
<keyword evidence="4 6" id="KW-1133">Transmembrane helix</keyword>
<gene>
    <name evidence="8" type="ORF">SAMN04488011_103260</name>
</gene>
<evidence type="ECO:0000256" key="4">
    <source>
        <dbReference type="ARBA" id="ARBA00022989"/>
    </source>
</evidence>
<name>A0A1H8FBF2_9RHOB</name>
<organism evidence="8 9">
    <name type="scientific">Palleronia pelagia</name>
    <dbReference type="NCBI Taxonomy" id="387096"/>
    <lineage>
        <taxon>Bacteria</taxon>
        <taxon>Pseudomonadati</taxon>
        <taxon>Pseudomonadota</taxon>
        <taxon>Alphaproteobacteria</taxon>
        <taxon>Rhodobacterales</taxon>
        <taxon>Roseobacteraceae</taxon>
        <taxon>Palleronia</taxon>
    </lineage>
</organism>
<evidence type="ECO:0000313" key="8">
    <source>
        <dbReference type="EMBL" id="SEN28368.1"/>
    </source>
</evidence>
<sequence>MTFTLPHAIKGPLFALLAYAIFATHDVLVKALGATYSSFQIIFFSVLLGFPLVTVMLMRDPVSGTLRPVHPWWTALRTLAGVSALMGAFYAFSNLPLAQVYALIFAAPLIITVLSIPILGERVGAHRWAAVVAGLIGVLVVLRPWNADELTLGHAAALLTACGSATASVVVRKIGKDERPVVLLLYPMMTNFVLAGAMMPLVYQPMPLLHVGMAGGVALLAFLAGLLMIAAFRNGEAAVVAPMQYSQIIWAAIFGALLFGERPDTPTWIGAAIIIASGVYIVLRESLGGRSQTTPATAYRHRTDNVAVPRIAMLLRNQANRVPPGYQALAKRPPKQ</sequence>
<evidence type="ECO:0000256" key="1">
    <source>
        <dbReference type="ARBA" id="ARBA00004141"/>
    </source>
</evidence>
<evidence type="ECO:0000256" key="5">
    <source>
        <dbReference type="ARBA" id="ARBA00023136"/>
    </source>
</evidence>
<dbReference type="InterPro" id="IPR000620">
    <property type="entry name" value="EamA_dom"/>
</dbReference>
<dbReference type="OrthoDB" id="7818056at2"/>
<evidence type="ECO:0000256" key="6">
    <source>
        <dbReference type="SAM" id="Phobius"/>
    </source>
</evidence>
<dbReference type="PANTHER" id="PTHR22911">
    <property type="entry name" value="ACYL-MALONYL CONDENSING ENZYME-RELATED"/>
    <property type="match status" value="1"/>
</dbReference>
<dbReference type="EMBL" id="FOCM01000003">
    <property type="protein sequence ID" value="SEN28368.1"/>
    <property type="molecule type" value="Genomic_DNA"/>
</dbReference>
<feature type="transmembrane region" description="Helical" evidence="6">
    <location>
        <begin position="70"/>
        <end position="92"/>
    </location>
</feature>